<evidence type="ECO:0000256" key="5">
    <source>
        <dbReference type="SAM" id="Phobius"/>
    </source>
</evidence>
<evidence type="ECO:0000256" key="4">
    <source>
        <dbReference type="ARBA" id="ARBA00023136"/>
    </source>
</evidence>
<dbReference type="GO" id="GO:0016020">
    <property type="term" value="C:membrane"/>
    <property type="evidence" value="ECO:0007669"/>
    <property type="project" value="UniProtKB-SubCell"/>
</dbReference>
<comment type="subcellular location">
    <subcellularLocation>
        <location evidence="1">Membrane</location>
        <topology evidence="1">Multi-pass membrane protein</topology>
    </subcellularLocation>
</comment>
<reference evidence="6 7" key="1">
    <citation type="journal article" date="2008" name="Nature">
        <title>The genome of the choanoflagellate Monosiga brevicollis and the origin of metazoans.</title>
        <authorList>
            <consortium name="JGI Sequencing"/>
            <person name="King N."/>
            <person name="Westbrook M.J."/>
            <person name="Young S.L."/>
            <person name="Kuo A."/>
            <person name="Abedin M."/>
            <person name="Chapman J."/>
            <person name="Fairclough S."/>
            <person name="Hellsten U."/>
            <person name="Isogai Y."/>
            <person name="Letunic I."/>
            <person name="Marr M."/>
            <person name="Pincus D."/>
            <person name="Putnam N."/>
            <person name="Rokas A."/>
            <person name="Wright K.J."/>
            <person name="Zuzow R."/>
            <person name="Dirks W."/>
            <person name="Good M."/>
            <person name="Goodstein D."/>
            <person name="Lemons D."/>
            <person name="Li W."/>
            <person name="Lyons J.B."/>
            <person name="Morris A."/>
            <person name="Nichols S."/>
            <person name="Richter D.J."/>
            <person name="Salamov A."/>
            <person name="Bork P."/>
            <person name="Lim W.A."/>
            <person name="Manning G."/>
            <person name="Miller W.T."/>
            <person name="McGinnis W."/>
            <person name="Shapiro H."/>
            <person name="Tjian R."/>
            <person name="Grigoriev I.V."/>
            <person name="Rokhsar D."/>
        </authorList>
    </citation>
    <scope>NUCLEOTIDE SEQUENCE [LARGE SCALE GENOMIC DNA]</scope>
    <source>
        <strain evidence="7">MX1 / ATCC 50154</strain>
    </source>
</reference>
<protein>
    <recommendedName>
        <fullName evidence="8">Tellurium resistance protein TerC</fullName>
    </recommendedName>
</protein>
<sequence length="363" mass="39078">MMMGAKRSVDLTEALTWSAVWIGLALTFSASVFIWRGRGPAVLWLTSYLLEKFLSVDNLFVFLTIFANFKTPTSQQHRVLTWGIGTAIVLRAGFIFGGVLLVQQFEWLLSFFGIFLIYAGLKAMQEHFSGGTEAHAKGNDLASDGDGDALPMTQGQSESDQNVILRLLAKAMPMSQTYDREGRFFVKDSTGTDAGMALGGATAAGDSVLARLERVYMQTIRSGLSWVGLSGYKATPLLAVLLIVESTDMIFAVDSIPAVLSITQDAFIAYTSNIFAILGLRALYFALAAAMQEFEYLGLGLGVILMFIGGKLLGTLVGVHVGVEMTLIVILSVLGLAVLASYLQPKEKAHSSVGRVSLSEDAS</sequence>
<feature type="transmembrane region" description="Helical" evidence="5">
    <location>
        <begin position="267"/>
        <end position="289"/>
    </location>
</feature>
<feature type="transmembrane region" description="Helical" evidence="5">
    <location>
        <begin position="12"/>
        <end position="35"/>
    </location>
</feature>
<keyword evidence="4 5" id="KW-0472">Membrane</keyword>
<dbReference type="PANTHER" id="PTHR30238:SF0">
    <property type="entry name" value="THYLAKOID MEMBRANE PROTEIN TERC, CHLOROPLASTIC"/>
    <property type="match status" value="1"/>
</dbReference>
<feature type="transmembrane region" description="Helical" evidence="5">
    <location>
        <begin position="325"/>
        <end position="343"/>
    </location>
</feature>
<accession>A9V9F4</accession>
<dbReference type="RefSeq" id="XP_001749399.1">
    <property type="nucleotide sequence ID" value="XM_001749347.1"/>
</dbReference>
<evidence type="ECO:0008006" key="8">
    <source>
        <dbReference type="Google" id="ProtNLM"/>
    </source>
</evidence>
<dbReference type="STRING" id="81824.A9V9F4"/>
<evidence type="ECO:0000313" key="6">
    <source>
        <dbReference type="EMBL" id="EDQ85920.1"/>
    </source>
</evidence>
<dbReference type="eggNOG" id="ENOG502QQNF">
    <property type="taxonomic scope" value="Eukaryota"/>
</dbReference>
<gene>
    <name evidence="6" type="ORF">MONBRDRAFT_38690</name>
</gene>
<dbReference type="Proteomes" id="UP000001357">
    <property type="component" value="Unassembled WGS sequence"/>
</dbReference>
<feature type="transmembrane region" description="Helical" evidence="5">
    <location>
        <begin position="41"/>
        <end position="67"/>
    </location>
</feature>
<dbReference type="AlphaFoldDB" id="A9V9F4"/>
<keyword evidence="7" id="KW-1185">Reference proteome</keyword>
<dbReference type="PANTHER" id="PTHR30238">
    <property type="entry name" value="MEMBRANE BOUND PREDICTED REDOX MODULATOR"/>
    <property type="match status" value="1"/>
</dbReference>
<organism evidence="6 7">
    <name type="scientific">Monosiga brevicollis</name>
    <name type="common">Choanoflagellate</name>
    <dbReference type="NCBI Taxonomy" id="81824"/>
    <lineage>
        <taxon>Eukaryota</taxon>
        <taxon>Choanoflagellata</taxon>
        <taxon>Craspedida</taxon>
        <taxon>Salpingoecidae</taxon>
        <taxon>Monosiga</taxon>
    </lineage>
</organism>
<name>A9V9F4_MONBE</name>
<keyword evidence="3 5" id="KW-1133">Transmembrane helix</keyword>
<feature type="transmembrane region" description="Helical" evidence="5">
    <location>
        <begin position="79"/>
        <end position="101"/>
    </location>
</feature>
<dbReference type="InterPro" id="IPR005496">
    <property type="entry name" value="Integral_membrane_TerC"/>
</dbReference>
<dbReference type="KEGG" id="mbr:MONBRDRAFT_38690"/>
<feature type="transmembrane region" description="Helical" evidence="5">
    <location>
        <begin position="224"/>
        <end position="244"/>
    </location>
</feature>
<proteinExistence type="predicted"/>
<dbReference type="OMA" id="ADHAREY"/>
<evidence type="ECO:0000313" key="7">
    <source>
        <dbReference type="Proteomes" id="UP000001357"/>
    </source>
</evidence>
<feature type="transmembrane region" description="Helical" evidence="5">
    <location>
        <begin position="107"/>
        <end position="124"/>
    </location>
</feature>
<dbReference type="EMBL" id="CH991570">
    <property type="protein sequence ID" value="EDQ85920.1"/>
    <property type="molecule type" value="Genomic_DNA"/>
</dbReference>
<evidence type="ECO:0000256" key="3">
    <source>
        <dbReference type="ARBA" id="ARBA00022989"/>
    </source>
</evidence>
<dbReference type="InParanoid" id="A9V9F4"/>
<evidence type="ECO:0000256" key="2">
    <source>
        <dbReference type="ARBA" id="ARBA00022692"/>
    </source>
</evidence>
<evidence type="ECO:0000256" key="1">
    <source>
        <dbReference type="ARBA" id="ARBA00004141"/>
    </source>
</evidence>
<dbReference type="GeneID" id="5894628"/>
<keyword evidence="2 5" id="KW-0812">Transmembrane</keyword>
<feature type="transmembrane region" description="Helical" evidence="5">
    <location>
        <begin position="296"/>
        <end position="319"/>
    </location>
</feature>
<dbReference type="Pfam" id="PF03741">
    <property type="entry name" value="TerC"/>
    <property type="match status" value="1"/>
</dbReference>